<feature type="compositionally biased region" description="Polar residues" evidence="1">
    <location>
        <begin position="10"/>
        <end position="22"/>
    </location>
</feature>
<proteinExistence type="predicted"/>
<reference evidence="3" key="1">
    <citation type="journal article" date="2019" name="Int. J. Syst. Evol. Microbiol.">
        <title>The Global Catalogue of Microorganisms (GCM) 10K type strain sequencing project: providing services to taxonomists for standard genome sequencing and annotation.</title>
        <authorList>
            <consortium name="The Broad Institute Genomics Platform"/>
            <consortium name="The Broad Institute Genome Sequencing Center for Infectious Disease"/>
            <person name="Wu L."/>
            <person name="Ma J."/>
        </authorList>
    </citation>
    <scope>NUCLEOTIDE SEQUENCE [LARGE SCALE GENOMIC DNA]</scope>
    <source>
        <strain evidence="3">CGMCC 4.7152</strain>
    </source>
</reference>
<dbReference type="EMBL" id="JBHSIU010000041">
    <property type="protein sequence ID" value="MFC5002299.1"/>
    <property type="molecule type" value="Genomic_DNA"/>
</dbReference>
<sequence length="95" mass="10022">MQDDFAKSPEQATLNAENLKSSGGTGDPAKQEAARRAWATAYAKRIRPLAGRATDPAVKTAFTNLADAFASGKNDIFNEMDAVVHVCPGPTDTPS</sequence>
<accession>A0ABV9W1Q4</accession>
<comment type="caution">
    <text evidence="2">The sequence shown here is derived from an EMBL/GenBank/DDBJ whole genome shotgun (WGS) entry which is preliminary data.</text>
</comment>
<evidence type="ECO:0000313" key="3">
    <source>
        <dbReference type="Proteomes" id="UP001595912"/>
    </source>
</evidence>
<gene>
    <name evidence="2" type="ORF">ACFPIJ_31260</name>
</gene>
<protein>
    <submittedName>
        <fullName evidence="2">Uncharacterized protein</fullName>
    </submittedName>
</protein>
<organism evidence="2 3">
    <name type="scientific">Dactylosporangium cerinum</name>
    <dbReference type="NCBI Taxonomy" id="1434730"/>
    <lineage>
        <taxon>Bacteria</taxon>
        <taxon>Bacillati</taxon>
        <taxon>Actinomycetota</taxon>
        <taxon>Actinomycetes</taxon>
        <taxon>Micromonosporales</taxon>
        <taxon>Micromonosporaceae</taxon>
        <taxon>Dactylosporangium</taxon>
    </lineage>
</organism>
<feature type="region of interest" description="Disordered" evidence="1">
    <location>
        <begin position="1"/>
        <end position="34"/>
    </location>
</feature>
<dbReference type="RefSeq" id="WP_380120245.1">
    <property type="nucleotide sequence ID" value="NZ_JBHSIU010000041.1"/>
</dbReference>
<evidence type="ECO:0000313" key="2">
    <source>
        <dbReference type="EMBL" id="MFC5002299.1"/>
    </source>
</evidence>
<dbReference type="Proteomes" id="UP001595912">
    <property type="component" value="Unassembled WGS sequence"/>
</dbReference>
<evidence type="ECO:0000256" key="1">
    <source>
        <dbReference type="SAM" id="MobiDB-lite"/>
    </source>
</evidence>
<name>A0ABV9W1Q4_9ACTN</name>
<keyword evidence="3" id="KW-1185">Reference proteome</keyword>